<gene>
    <name evidence="2" type="ORF">MBAV_000294</name>
</gene>
<dbReference type="NCBIfam" id="NF033540">
    <property type="entry name" value="transpos_IS701"/>
    <property type="match status" value="1"/>
</dbReference>
<dbReference type="SUPFAM" id="SSF53098">
    <property type="entry name" value="Ribonuclease H-like"/>
    <property type="match status" value="1"/>
</dbReference>
<protein>
    <submittedName>
        <fullName evidence="2">ISXo8 transposase</fullName>
    </submittedName>
</protein>
<feature type="domain" description="Transposase IS701-like DDE" evidence="1">
    <location>
        <begin position="39"/>
        <end position="310"/>
    </location>
</feature>
<evidence type="ECO:0000313" key="2">
    <source>
        <dbReference type="EMBL" id="KJU87512.1"/>
    </source>
</evidence>
<feature type="non-terminal residue" evidence="2">
    <location>
        <position position="397"/>
    </location>
</feature>
<accession>A0A0F3H091</accession>
<dbReference type="InterPro" id="IPR039365">
    <property type="entry name" value="IS701-like"/>
</dbReference>
<dbReference type="AlphaFoldDB" id="A0A0F3H091"/>
<dbReference type="InterPro" id="IPR038721">
    <property type="entry name" value="IS701-like_DDE_dom"/>
</dbReference>
<comment type="caution">
    <text evidence="2">The sequence shown here is derived from an EMBL/GenBank/DDBJ whole genome shotgun (WGS) entry which is preliminary data.</text>
</comment>
<evidence type="ECO:0000259" key="1">
    <source>
        <dbReference type="Pfam" id="PF13546"/>
    </source>
</evidence>
<proteinExistence type="predicted"/>
<dbReference type="PANTHER" id="PTHR33627">
    <property type="entry name" value="TRANSPOSASE"/>
    <property type="match status" value="1"/>
</dbReference>
<dbReference type="Pfam" id="PF13546">
    <property type="entry name" value="DDE_5"/>
    <property type="match status" value="1"/>
</dbReference>
<dbReference type="PANTHER" id="PTHR33627:SF1">
    <property type="entry name" value="TRANSPOSASE"/>
    <property type="match status" value="1"/>
</dbReference>
<reference evidence="2 3" key="1">
    <citation type="submission" date="2015-02" db="EMBL/GenBank/DDBJ databases">
        <title>Single-cell genomics of uncultivated deep-branching MTB reveals a conserved set of magnetosome genes.</title>
        <authorList>
            <person name="Kolinko S."/>
            <person name="Richter M."/>
            <person name="Glockner F.O."/>
            <person name="Brachmann A."/>
            <person name="Schuler D."/>
        </authorList>
    </citation>
    <scope>NUCLEOTIDE SEQUENCE [LARGE SCALE GENOMIC DNA]</scope>
    <source>
        <strain evidence="2">TM-1</strain>
    </source>
</reference>
<name>A0A0F3H091_9BACT</name>
<dbReference type="Proteomes" id="UP000033423">
    <property type="component" value="Unassembled WGS sequence"/>
</dbReference>
<sequence>MISLHCDGNKAKTSRWGLTTEWVAGLGKKLKVFFDRYSGCFKTKTRDNSEYGYHYIHGQLRMDNERNFANIGREEGVNTQNMHHFMSNSPWSARDVYDQIHRDIKETPDLQEGGVLILDESADEKAGDNSAGAARQYNGRMGKVDQSQVGVFVAYANLMKYSVWTWVEGDLFLPEIWFSESKAQDRKLLGIPDDLKFKTKIEIGLESLNRVIRNGVPFEAICFDGLYGRSEWLRSQIQQSNHIYMAEIPCNTNVYLSRPQLGVPEVEQGKRGRHPKKMKVLSGQQPIKARDLLNSGDLKWHRIRVRNSERGEINDAFAMQRVWLRYEDKIVEEWLIIRKESTKKHSYALCNASSDTAMQKLAWWKCQRYFIERANQDAKSEIGWDEFQAQKYRAWQH</sequence>
<organism evidence="2 3">
    <name type="scientific">Candidatus Magnetobacterium bavaricum</name>
    <dbReference type="NCBI Taxonomy" id="29290"/>
    <lineage>
        <taxon>Bacteria</taxon>
        <taxon>Pseudomonadati</taxon>
        <taxon>Nitrospirota</taxon>
        <taxon>Thermodesulfovibrionia</taxon>
        <taxon>Thermodesulfovibrionales</taxon>
        <taxon>Candidatus Magnetobacteriaceae</taxon>
        <taxon>Candidatus Magnetobacterium</taxon>
    </lineage>
</organism>
<dbReference type="InterPro" id="IPR012337">
    <property type="entry name" value="RNaseH-like_sf"/>
</dbReference>
<dbReference type="EMBL" id="LACI01000136">
    <property type="protein sequence ID" value="KJU87512.1"/>
    <property type="molecule type" value="Genomic_DNA"/>
</dbReference>
<keyword evidence="3" id="KW-1185">Reference proteome</keyword>
<evidence type="ECO:0000313" key="3">
    <source>
        <dbReference type="Proteomes" id="UP000033423"/>
    </source>
</evidence>